<dbReference type="SMART" id="SM00345">
    <property type="entry name" value="HTH_GNTR"/>
    <property type="match status" value="1"/>
</dbReference>
<dbReference type="PRINTS" id="PR00035">
    <property type="entry name" value="HTHGNTR"/>
</dbReference>
<evidence type="ECO:0000256" key="1">
    <source>
        <dbReference type="ARBA" id="ARBA00023015"/>
    </source>
</evidence>
<keyword evidence="3" id="KW-0804">Transcription</keyword>
<comment type="caution">
    <text evidence="5">The sequence shown here is derived from an EMBL/GenBank/DDBJ whole genome shotgun (WGS) entry which is preliminary data.</text>
</comment>
<dbReference type="GO" id="GO:0003700">
    <property type="term" value="F:DNA-binding transcription factor activity"/>
    <property type="evidence" value="ECO:0007669"/>
    <property type="project" value="InterPro"/>
</dbReference>
<proteinExistence type="predicted"/>
<dbReference type="SUPFAM" id="SSF46785">
    <property type="entry name" value="Winged helix' DNA-binding domain"/>
    <property type="match status" value="1"/>
</dbReference>
<dbReference type="Proteomes" id="UP000763505">
    <property type="component" value="Unassembled WGS sequence"/>
</dbReference>
<reference evidence="5" key="2">
    <citation type="submission" date="2021-09" db="EMBL/GenBank/DDBJ databases">
        <authorList>
            <person name="Gilroy R."/>
        </authorList>
    </citation>
    <scope>NUCLEOTIDE SEQUENCE</scope>
    <source>
        <strain evidence="5">6019</strain>
    </source>
</reference>
<keyword evidence="2" id="KW-0238">DNA-binding</keyword>
<evidence type="ECO:0000313" key="6">
    <source>
        <dbReference type="Proteomes" id="UP000763505"/>
    </source>
</evidence>
<dbReference type="InterPro" id="IPR000524">
    <property type="entry name" value="Tscrpt_reg_HTH_GntR"/>
</dbReference>
<evidence type="ECO:0000313" key="5">
    <source>
        <dbReference type="EMBL" id="HJE18867.1"/>
    </source>
</evidence>
<dbReference type="CDD" id="cd07377">
    <property type="entry name" value="WHTH_GntR"/>
    <property type="match status" value="1"/>
</dbReference>
<dbReference type="PANTHER" id="PTHR38445">
    <property type="entry name" value="HTH-TYPE TRANSCRIPTIONAL REPRESSOR YTRA"/>
    <property type="match status" value="1"/>
</dbReference>
<dbReference type="PANTHER" id="PTHR38445:SF10">
    <property type="entry name" value="GNTR-FAMILY TRANSCRIPTIONAL REGULATOR"/>
    <property type="match status" value="1"/>
</dbReference>
<evidence type="ECO:0000256" key="3">
    <source>
        <dbReference type="ARBA" id="ARBA00023163"/>
    </source>
</evidence>
<evidence type="ECO:0000256" key="2">
    <source>
        <dbReference type="ARBA" id="ARBA00023125"/>
    </source>
</evidence>
<name>A0A921B5G7_9STAP</name>
<dbReference type="EMBL" id="DYYI01000007">
    <property type="protein sequence ID" value="HJE18867.1"/>
    <property type="molecule type" value="Genomic_DNA"/>
</dbReference>
<reference evidence="5" key="1">
    <citation type="journal article" date="2021" name="PeerJ">
        <title>Extensive microbial diversity within the chicken gut microbiome revealed by metagenomics and culture.</title>
        <authorList>
            <person name="Gilroy R."/>
            <person name="Ravi A."/>
            <person name="Getino M."/>
            <person name="Pursley I."/>
            <person name="Horton D.L."/>
            <person name="Alikhan N.F."/>
            <person name="Baker D."/>
            <person name="Gharbi K."/>
            <person name="Hall N."/>
            <person name="Watson M."/>
            <person name="Adriaenssens E.M."/>
            <person name="Foster-Nyarko E."/>
            <person name="Jarju S."/>
            <person name="Secka A."/>
            <person name="Antonio M."/>
            <person name="Oren A."/>
            <person name="Chaudhuri R.R."/>
            <person name="La Ragione R."/>
            <person name="Hildebrand F."/>
            <person name="Pallen M.J."/>
        </authorList>
    </citation>
    <scope>NUCLEOTIDE SEQUENCE</scope>
    <source>
        <strain evidence="5">6019</strain>
    </source>
</reference>
<dbReference type="Gene3D" id="1.10.10.10">
    <property type="entry name" value="Winged helix-like DNA-binding domain superfamily/Winged helix DNA-binding domain"/>
    <property type="match status" value="1"/>
</dbReference>
<gene>
    <name evidence="5" type="ORF">K8V35_00750</name>
</gene>
<dbReference type="InterPro" id="IPR036390">
    <property type="entry name" value="WH_DNA-bd_sf"/>
</dbReference>
<dbReference type="InterPro" id="IPR036388">
    <property type="entry name" value="WH-like_DNA-bd_sf"/>
</dbReference>
<protein>
    <submittedName>
        <fullName evidence="5">GntR family transcriptional regulator</fullName>
    </submittedName>
</protein>
<evidence type="ECO:0000259" key="4">
    <source>
        <dbReference type="PROSITE" id="PS50949"/>
    </source>
</evidence>
<dbReference type="Pfam" id="PF00392">
    <property type="entry name" value="GntR"/>
    <property type="match status" value="1"/>
</dbReference>
<sequence length="122" mass="14275">MRPILDESQPIFQQIAQIISNDIVEGNLKEGEKAPSENELSRFYNINRATVRKGLESLVDEGIIYKQRGIGMFVREGAREKLVMNRQKQYRDEYIMPLLEEAKRLEMSIDTVVEMIKEEEKK</sequence>
<dbReference type="PROSITE" id="PS50949">
    <property type="entry name" value="HTH_GNTR"/>
    <property type="match status" value="1"/>
</dbReference>
<organism evidence="5 6">
    <name type="scientific">Aliicoccus persicus</name>
    <dbReference type="NCBI Taxonomy" id="930138"/>
    <lineage>
        <taxon>Bacteria</taxon>
        <taxon>Bacillati</taxon>
        <taxon>Bacillota</taxon>
        <taxon>Bacilli</taxon>
        <taxon>Bacillales</taxon>
        <taxon>Staphylococcaceae</taxon>
        <taxon>Aliicoccus</taxon>
    </lineage>
</organism>
<dbReference type="GO" id="GO:0003677">
    <property type="term" value="F:DNA binding"/>
    <property type="evidence" value="ECO:0007669"/>
    <property type="project" value="UniProtKB-KW"/>
</dbReference>
<keyword evidence="1" id="KW-0805">Transcription regulation</keyword>
<accession>A0A921B5G7</accession>
<feature type="domain" description="HTH gntR-type" evidence="4">
    <location>
        <begin position="9"/>
        <end position="77"/>
    </location>
</feature>
<dbReference type="AlphaFoldDB" id="A0A921B5G7"/>